<evidence type="ECO:0000313" key="3">
    <source>
        <dbReference type="EMBL" id="RVW95530.1"/>
    </source>
</evidence>
<evidence type="ECO:0000256" key="1">
    <source>
        <dbReference type="SAM" id="SignalP"/>
    </source>
</evidence>
<keyword evidence="1" id="KW-0732">Signal</keyword>
<sequence length="562" mass="63270">MMTHNPAILIFFSDLVLPLPISISSNDSTNPSFSPTSLSLDRPTRSRRAPSYLQDYHCSSTSFASQSTYHPLSQVLDYHKLSTPHTTLVNAISSNFEPTTYAEAAVIPEWQETMSEELRALKENSTWSLTTLPPGKHTVGCKWVYRIKYRADGTIERYKALLVLLALAAVHGWSLTQLDVNNAFLHGDLHEEVYMSLPPGLYHEGESLPINTVCKLHKSLYGLKQASRQWFSKFSSVLVSTGFKQLASDNSLFVKINGNSFIALLVYVDDIVITSNDQENVDELKKILNGCFKLKDLGNLKYFLGLEVGYLGCKTRKTPMDPNVKFSQDEGDLLDDPSMYRRMIGKLLYLTITRPDLSFSVNRLSQFLAKPQIPHLHATYHVLQYVKATVGQGLFYSSSSAIELKAFADSDWAACPDTRRSISGFCVFIGDSLVSWKSKKQHTVSRSSTEAEYRSMANATCELMWMFSLFKDLHINHPQPALLFCDNQAALHIAANPIFHERTKHIEIDCYLVKEKVQDGRLKTLHVSSQHQVADLLTKALHPTQFTLLLDKMGTHNIHSPS</sequence>
<comment type="caution">
    <text evidence="3">The sequence shown here is derived from an EMBL/GenBank/DDBJ whole genome shotgun (WGS) entry which is preliminary data.</text>
</comment>
<accession>A0A438IFL9</accession>
<dbReference type="InterPro" id="IPR043502">
    <property type="entry name" value="DNA/RNA_pol_sf"/>
</dbReference>
<dbReference type="Pfam" id="PF07727">
    <property type="entry name" value="RVT_2"/>
    <property type="match status" value="1"/>
</dbReference>
<feature type="chain" id="PRO_5019251671" evidence="1">
    <location>
        <begin position="19"/>
        <end position="562"/>
    </location>
</feature>
<proteinExistence type="predicted"/>
<dbReference type="InterPro" id="IPR013103">
    <property type="entry name" value="RVT_2"/>
</dbReference>
<evidence type="ECO:0000313" key="4">
    <source>
        <dbReference type="Proteomes" id="UP000288805"/>
    </source>
</evidence>
<dbReference type="PANTHER" id="PTHR11439:SF470">
    <property type="entry name" value="CYSTEINE-RICH RLK (RECEPTOR-LIKE PROTEIN KINASE) 8"/>
    <property type="match status" value="1"/>
</dbReference>
<dbReference type="CDD" id="cd09272">
    <property type="entry name" value="RNase_HI_RT_Ty1"/>
    <property type="match status" value="1"/>
</dbReference>
<dbReference type="Proteomes" id="UP000288805">
    <property type="component" value="Unassembled WGS sequence"/>
</dbReference>
<protein>
    <submittedName>
        <fullName evidence="3">Retrovirus-related Pol polyprotein from transposon RE1</fullName>
    </submittedName>
</protein>
<feature type="domain" description="Reverse transcriptase Ty1/copia-type" evidence="2">
    <location>
        <begin position="156"/>
        <end position="308"/>
    </location>
</feature>
<dbReference type="AlphaFoldDB" id="A0A438IFL9"/>
<dbReference type="PANTHER" id="PTHR11439">
    <property type="entry name" value="GAG-POL-RELATED RETROTRANSPOSON"/>
    <property type="match status" value="1"/>
</dbReference>
<dbReference type="EMBL" id="QGNW01000113">
    <property type="protein sequence ID" value="RVW95530.1"/>
    <property type="molecule type" value="Genomic_DNA"/>
</dbReference>
<gene>
    <name evidence="3" type="primary">RE1_2889</name>
    <name evidence="3" type="ORF">CK203_039144</name>
</gene>
<reference evidence="3 4" key="1">
    <citation type="journal article" date="2018" name="PLoS Genet.">
        <title>Population sequencing reveals clonal diversity and ancestral inbreeding in the grapevine cultivar Chardonnay.</title>
        <authorList>
            <person name="Roach M.J."/>
            <person name="Johnson D.L."/>
            <person name="Bohlmann J."/>
            <person name="van Vuuren H.J."/>
            <person name="Jones S.J."/>
            <person name="Pretorius I.S."/>
            <person name="Schmidt S.A."/>
            <person name="Borneman A.R."/>
        </authorList>
    </citation>
    <scope>NUCLEOTIDE SEQUENCE [LARGE SCALE GENOMIC DNA]</scope>
    <source>
        <strain evidence="4">cv. Chardonnay</strain>
        <tissue evidence="3">Leaf</tissue>
    </source>
</reference>
<organism evidence="3 4">
    <name type="scientific">Vitis vinifera</name>
    <name type="common">Grape</name>
    <dbReference type="NCBI Taxonomy" id="29760"/>
    <lineage>
        <taxon>Eukaryota</taxon>
        <taxon>Viridiplantae</taxon>
        <taxon>Streptophyta</taxon>
        <taxon>Embryophyta</taxon>
        <taxon>Tracheophyta</taxon>
        <taxon>Spermatophyta</taxon>
        <taxon>Magnoliopsida</taxon>
        <taxon>eudicotyledons</taxon>
        <taxon>Gunneridae</taxon>
        <taxon>Pentapetalae</taxon>
        <taxon>rosids</taxon>
        <taxon>Vitales</taxon>
        <taxon>Vitaceae</taxon>
        <taxon>Viteae</taxon>
        <taxon>Vitis</taxon>
    </lineage>
</organism>
<name>A0A438IFL9_VITVI</name>
<feature type="signal peptide" evidence="1">
    <location>
        <begin position="1"/>
        <end position="18"/>
    </location>
</feature>
<dbReference type="SUPFAM" id="SSF56672">
    <property type="entry name" value="DNA/RNA polymerases"/>
    <property type="match status" value="1"/>
</dbReference>
<evidence type="ECO:0000259" key="2">
    <source>
        <dbReference type="Pfam" id="PF07727"/>
    </source>
</evidence>